<evidence type="ECO:0008006" key="4">
    <source>
        <dbReference type="Google" id="ProtNLM"/>
    </source>
</evidence>
<evidence type="ECO:0000313" key="3">
    <source>
        <dbReference type="Proteomes" id="UP000054771"/>
    </source>
</evidence>
<dbReference type="STRING" id="454130.A0A0U5GCV8"/>
<dbReference type="EMBL" id="CDMC01000017">
    <property type="protein sequence ID" value="CEL10114.1"/>
    <property type="molecule type" value="Genomic_DNA"/>
</dbReference>
<protein>
    <recommendedName>
        <fullName evidence="4">S-adenosyl-L-methionine-dependent methyltransferase</fullName>
    </recommendedName>
</protein>
<sequence>MTKRPQPAPAIFTPPVFRPRPKYTPTAASPPEYHDHTMENGRRYRGHKDEFPWPNDDEALKSYSWLNTTWTYLLEAEGQSLISAPVVLHKGTKVLDCGARGTTWMYDINEKYAGTRIAVIDPGCAWLWPAFVTVHHELEGEWPFTARQSFHYIRGFALGGMIADYDGLYRNAYKHLLPGGWFEVRDHDLQFFVDTQGGDEEKEGTGSEGTEGKLVLLRRWEKLMAEAAEKFGKPINMGGKHKEMMEQAGFTDVHEKVFQIPFGDWKGGKPWEHVRDSYILHMRHGLEGYTLRLFTKTLGWSLEDTRTFIRELQAEISEPKLEHLRLYSLFRVVYGKKPKSASRKPEDATLKSERATQDTDNAANRS</sequence>
<keyword evidence="3" id="KW-1185">Reference proteome</keyword>
<evidence type="ECO:0000313" key="2">
    <source>
        <dbReference type="EMBL" id="CEL10114.1"/>
    </source>
</evidence>
<dbReference type="Proteomes" id="UP000054771">
    <property type="component" value="Unassembled WGS sequence"/>
</dbReference>
<organism evidence="2 3">
    <name type="scientific">Aspergillus calidoustus</name>
    <dbReference type="NCBI Taxonomy" id="454130"/>
    <lineage>
        <taxon>Eukaryota</taxon>
        <taxon>Fungi</taxon>
        <taxon>Dikarya</taxon>
        <taxon>Ascomycota</taxon>
        <taxon>Pezizomycotina</taxon>
        <taxon>Eurotiomycetes</taxon>
        <taxon>Eurotiomycetidae</taxon>
        <taxon>Eurotiales</taxon>
        <taxon>Aspergillaceae</taxon>
        <taxon>Aspergillus</taxon>
        <taxon>Aspergillus subgen. Nidulantes</taxon>
    </lineage>
</organism>
<proteinExistence type="predicted"/>
<gene>
    <name evidence="2" type="ORF">ASPCAL13239</name>
</gene>
<feature type="region of interest" description="Disordered" evidence="1">
    <location>
        <begin position="1"/>
        <end position="39"/>
    </location>
</feature>
<feature type="compositionally biased region" description="Basic and acidic residues" evidence="1">
    <location>
        <begin position="343"/>
        <end position="357"/>
    </location>
</feature>
<feature type="region of interest" description="Disordered" evidence="1">
    <location>
        <begin position="336"/>
        <end position="366"/>
    </location>
</feature>
<accession>A0A0U5GCV8</accession>
<dbReference type="OrthoDB" id="2013972at2759"/>
<dbReference type="Gene3D" id="3.40.50.150">
    <property type="entry name" value="Vaccinia Virus protein VP39"/>
    <property type="match status" value="1"/>
</dbReference>
<name>A0A0U5GCV8_ASPCI</name>
<dbReference type="SUPFAM" id="SSF53335">
    <property type="entry name" value="S-adenosyl-L-methionine-dependent methyltransferases"/>
    <property type="match status" value="2"/>
</dbReference>
<dbReference type="AlphaFoldDB" id="A0A0U5GCV8"/>
<evidence type="ECO:0000256" key="1">
    <source>
        <dbReference type="SAM" id="MobiDB-lite"/>
    </source>
</evidence>
<reference evidence="3" key="1">
    <citation type="journal article" date="2016" name="Genome Announc.">
        <title>Draft genome sequences of fungus Aspergillus calidoustus.</title>
        <authorList>
            <person name="Horn F."/>
            <person name="Linde J."/>
            <person name="Mattern D.J."/>
            <person name="Walther G."/>
            <person name="Guthke R."/>
            <person name="Scherlach K."/>
            <person name="Martin K."/>
            <person name="Brakhage A.A."/>
            <person name="Petzke L."/>
            <person name="Valiante V."/>
        </authorList>
    </citation>
    <scope>NUCLEOTIDE SEQUENCE [LARGE SCALE GENOMIC DNA]</scope>
    <source>
        <strain evidence="3">SF006504</strain>
    </source>
</reference>
<dbReference type="InterPro" id="IPR029063">
    <property type="entry name" value="SAM-dependent_MTases_sf"/>
</dbReference>